<dbReference type="GO" id="GO:0016831">
    <property type="term" value="F:carboxy-lyase activity"/>
    <property type="evidence" value="ECO:0007669"/>
    <property type="project" value="UniProtKB-KW"/>
</dbReference>
<dbReference type="PhylomeDB" id="E9HGU1"/>
<dbReference type="HOGENOM" id="CLU_011856_0_0_1"/>
<accession>E9HGU1</accession>
<evidence type="ECO:0000256" key="1">
    <source>
        <dbReference type="ARBA" id="ARBA00001933"/>
    </source>
</evidence>
<dbReference type="GO" id="GO:0005737">
    <property type="term" value="C:cytoplasm"/>
    <property type="evidence" value="ECO:0000318"/>
    <property type="project" value="GO_Central"/>
</dbReference>
<gene>
    <name evidence="8" type="ORF">DAPPUDRAFT_114035</name>
</gene>
<dbReference type="GO" id="GO:0019752">
    <property type="term" value="P:carboxylic acid metabolic process"/>
    <property type="evidence" value="ECO:0007669"/>
    <property type="project" value="InterPro"/>
</dbReference>
<comment type="cofactor">
    <cofactor evidence="1 6 7">
        <name>pyridoxal 5'-phosphate</name>
        <dbReference type="ChEBI" id="CHEBI:597326"/>
    </cofactor>
</comment>
<dbReference type="Pfam" id="PF00282">
    <property type="entry name" value="Pyridoxal_deC"/>
    <property type="match status" value="1"/>
</dbReference>
<dbReference type="Gene3D" id="3.40.640.10">
    <property type="entry name" value="Type I PLP-dependent aspartate aminotransferase-like (Major domain)"/>
    <property type="match status" value="1"/>
</dbReference>
<evidence type="ECO:0000256" key="7">
    <source>
        <dbReference type="RuleBase" id="RU000382"/>
    </source>
</evidence>
<dbReference type="InterPro" id="IPR002129">
    <property type="entry name" value="PyrdxlP-dep_de-COase"/>
</dbReference>
<protein>
    <recommendedName>
        <fullName evidence="10">Glutamate decarboxylase</fullName>
    </recommendedName>
</protein>
<keyword evidence="5 7" id="KW-0456">Lyase</keyword>
<proteinExistence type="inferred from homology"/>
<dbReference type="FunCoup" id="E9HGU1">
    <property type="interactions" value="58"/>
</dbReference>
<reference evidence="8 9" key="1">
    <citation type="journal article" date="2011" name="Science">
        <title>The ecoresponsive genome of Daphnia pulex.</title>
        <authorList>
            <person name="Colbourne J.K."/>
            <person name="Pfrender M.E."/>
            <person name="Gilbert D."/>
            <person name="Thomas W.K."/>
            <person name="Tucker A."/>
            <person name="Oakley T.H."/>
            <person name="Tokishita S."/>
            <person name="Aerts A."/>
            <person name="Arnold G.J."/>
            <person name="Basu M.K."/>
            <person name="Bauer D.J."/>
            <person name="Caceres C.E."/>
            <person name="Carmel L."/>
            <person name="Casola C."/>
            <person name="Choi J.H."/>
            <person name="Detter J.C."/>
            <person name="Dong Q."/>
            <person name="Dusheyko S."/>
            <person name="Eads B.D."/>
            <person name="Frohlich T."/>
            <person name="Geiler-Samerotte K.A."/>
            <person name="Gerlach D."/>
            <person name="Hatcher P."/>
            <person name="Jogdeo S."/>
            <person name="Krijgsveld J."/>
            <person name="Kriventseva E.V."/>
            <person name="Kultz D."/>
            <person name="Laforsch C."/>
            <person name="Lindquist E."/>
            <person name="Lopez J."/>
            <person name="Manak J.R."/>
            <person name="Muller J."/>
            <person name="Pangilinan J."/>
            <person name="Patwardhan R.P."/>
            <person name="Pitluck S."/>
            <person name="Pritham E.J."/>
            <person name="Rechtsteiner A."/>
            <person name="Rho M."/>
            <person name="Rogozin I.B."/>
            <person name="Sakarya O."/>
            <person name="Salamov A."/>
            <person name="Schaack S."/>
            <person name="Shapiro H."/>
            <person name="Shiga Y."/>
            <person name="Skalitzky C."/>
            <person name="Smith Z."/>
            <person name="Souvorov A."/>
            <person name="Sung W."/>
            <person name="Tang Z."/>
            <person name="Tsuchiya D."/>
            <person name="Tu H."/>
            <person name="Vos H."/>
            <person name="Wang M."/>
            <person name="Wolf Y.I."/>
            <person name="Yamagata H."/>
            <person name="Yamada T."/>
            <person name="Ye Y."/>
            <person name="Shaw J.R."/>
            <person name="Andrews J."/>
            <person name="Crease T.J."/>
            <person name="Tang H."/>
            <person name="Lucas S.M."/>
            <person name="Robertson H.M."/>
            <person name="Bork P."/>
            <person name="Koonin E.V."/>
            <person name="Zdobnov E.M."/>
            <person name="Grigoriev I.V."/>
            <person name="Lynch M."/>
            <person name="Boore J.L."/>
        </authorList>
    </citation>
    <scope>NUCLEOTIDE SEQUENCE [LARGE SCALE GENOMIC DNA]</scope>
</reference>
<name>E9HGU1_DAPPU</name>
<feature type="modified residue" description="N6-(pyridoxal phosphate)lysine" evidence="6">
    <location>
        <position position="308"/>
    </location>
</feature>
<dbReference type="PANTHER" id="PTHR45677">
    <property type="entry name" value="GLUTAMATE DECARBOXYLASE-RELATED"/>
    <property type="match status" value="1"/>
</dbReference>
<sequence>MESLAGEGALGDENQQVNEELLLKQITDLVINQRLLSGKANADDKIVNFIHPEELKELVDLSLGGSSLNHVQILELCKQAVEYSVKTNHPKFLNQLYHACDPVGLAGAWLTEALNTNLHTFEVAPFFLMVECAVLAHLRGFIGWEDGDGIFAPGGSISNMYGIVLARYKKFPEVKTKGVGSIGELVAFTSQESHYSFAKAAHWLGLGTDNLIIVASDSSGKMIPAELENKIVKALEQKKVPFFVNATSGTTVLGAYDPLEPLAHVCKKYDVWLHVDAAWGGGALVSHKYRFLMDGIQLADSVTWNLHKILGAPLQCSAFLTKLKDKDILNRCNSASATCLFQTDKFYDVRYDIGDKSVQCGRKVDAFKLWLMWKARGDRGLEEMVDNAFECAEYFSHQIAQRSEFRLVLSGPNCTNVCFWYIPTRLRNCQESPEWWEQISKVAPAIKKRMVEKGSLMIGYQPLPDKNLVNFFRLVIPCQPRPTHEDMDFAIDEIERLGCDL</sequence>
<dbReference type="Gene3D" id="3.90.1150.170">
    <property type="match status" value="1"/>
</dbReference>
<dbReference type="AlphaFoldDB" id="E9HGU1"/>
<dbReference type="InterPro" id="IPR015421">
    <property type="entry name" value="PyrdxlP-dep_Trfase_major"/>
</dbReference>
<dbReference type="InterPro" id="IPR021115">
    <property type="entry name" value="Pyridoxal-P_BS"/>
</dbReference>
<evidence type="ECO:0008006" key="10">
    <source>
        <dbReference type="Google" id="ProtNLM"/>
    </source>
</evidence>
<dbReference type="Proteomes" id="UP000000305">
    <property type="component" value="Unassembled WGS sequence"/>
</dbReference>
<dbReference type="OrthoDB" id="392571at2759"/>
<dbReference type="PANTHER" id="PTHR45677:SF8">
    <property type="entry name" value="CYSTEINE SULFINIC ACID DECARBOXYLASE"/>
    <property type="match status" value="1"/>
</dbReference>
<dbReference type="KEGG" id="dpx:DAPPUDRAFT_114035"/>
<evidence type="ECO:0000256" key="4">
    <source>
        <dbReference type="ARBA" id="ARBA00022898"/>
    </source>
</evidence>
<keyword evidence="9" id="KW-1185">Reference proteome</keyword>
<evidence type="ECO:0000256" key="6">
    <source>
        <dbReference type="PIRSR" id="PIRSR602129-50"/>
    </source>
</evidence>
<dbReference type="STRING" id="6669.E9HGU1"/>
<dbReference type="InParanoid" id="E9HGU1"/>
<comment type="similarity">
    <text evidence="2 7">Belongs to the group II decarboxylase family.</text>
</comment>
<evidence type="ECO:0000313" key="9">
    <source>
        <dbReference type="Proteomes" id="UP000000305"/>
    </source>
</evidence>
<dbReference type="PROSITE" id="PS00392">
    <property type="entry name" value="DDC_GAD_HDC_YDC"/>
    <property type="match status" value="1"/>
</dbReference>
<dbReference type="GO" id="GO:0030170">
    <property type="term" value="F:pyridoxal phosphate binding"/>
    <property type="evidence" value="ECO:0007669"/>
    <property type="project" value="InterPro"/>
</dbReference>
<keyword evidence="3" id="KW-0210">Decarboxylase</keyword>
<dbReference type="CDD" id="cd06450">
    <property type="entry name" value="DOPA_deC_like"/>
    <property type="match status" value="1"/>
</dbReference>
<evidence type="ECO:0000256" key="5">
    <source>
        <dbReference type="ARBA" id="ARBA00023239"/>
    </source>
</evidence>
<dbReference type="OMA" id="FNTSQYT"/>
<keyword evidence="4 6" id="KW-0663">Pyridoxal phosphate</keyword>
<evidence type="ECO:0000313" key="8">
    <source>
        <dbReference type="EMBL" id="EFX69020.1"/>
    </source>
</evidence>
<evidence type="ECO:0000256" key="2">
    <source>
        <dbReference type="ARBA" id="ARBA00009533"/>
    </source>
</evidence>
<dbReference type="eggNOG" id="KOG0629">
    <property type="taxonomic scope" value="Eukaryota"/>
</dbReference>
<dbReference type="InterPro" id="IPR015424">
    <property type="entry name" value="PyrdxlP-dep_Trfase"/>
</dbReference>
<evidence type="ECO:0000256" key="3">
    <source>
        <dbReference type="ARBA" id="ARBA00022793"/>
    </source>
</evidence>
<dbReference type="EMBL" id="GL732643">
    <property type="protein sequence ID" value="EFX69020.1"/>
    <property type="molecule type" value="Genomic_DNA"/>
</dbReference>
<dbReference type="SUPFAM" id="SSF53383">
    <property type="entry name" value="PLP-dependent transferases"/>
    <property type="match status" value="1"/>
</dbReference>
<organism evidence="8 9">
    <name type="scientific">Daphnia pulex</name>
    <name type="common">Water flea</name>
    <dbReference type="NCBI Taxonomy" id="6669"/>
    <lineage>
        <taxon>Eukaryota</taxon>
        <taxon>Metazoa</taxon>
        <taxon>Ecdysozoa</taxon>
        <taxon>Arthropoda</taxon>
        <taxon>Crustacea</taxon>
        <taxon>Branchiopoda</taxon>
        <taxon>Diplostraca</taxon>
        <taxon>Cladocera</taxon>
        <taxon>Anomopoda</taxon>
        <taxon>Daphniidae</taxon>
        <taxon>Daphnia</taxon>
    </lineage>
</organism>